<dbReference type="AlphaFoldDB" id="A0AAN2BL40"/>
<feature type="compositionally biased region" description="Acidic residues" evidence="1">
    <location>
        <begin position="183"/>
        <end position="199"/>
    </location>
</feature>
<feature type="region of interest" description="Disordered" evidence="1">
    <location>
        <begin position="179"/>
        <end position="202"/>
    </location>
</feature>
<sequence length="373" mass="41329">MPVKYLAAITVAASSLSAANASEIDSARFVLSGYGEVKYETSELQDSSAYSARFVPIFLFSLSDKIHVEAETEISLNAEGETEVELEYADLHYFLTDTTTLTAGKFLVPFGQFGPNIHPSWINRSPWTPGIYGSHGSNQAMEALLPILSDVGVAVQQTIVLGGHQKIFIDLYSTNGPGVEADDHAEEPVEDEHQEEESDHAELPELAFEATSGDNNKDKAFGGRVAYAMLPGLELGASYYSASYDEEESLDFRAQGIDINLIGSHYLLRGEYIETQTDGREEEEGESEIHTFKRDGWYLQSTFQTGKLWPSLSGTELVLEYAETNKLAKASRWMVGVNYWLDARSVIKVAYDDTDLEEGEDDQRFAIQLSYGF</sequence>
<dbReference type="EMBL" id="AP023086">
    <property type="protein sequence ID" value="BCD98689.1"/>
    <property type="molecule type" value="Genomic_DNA"/>
</dbReference>
<feature type="signal peptide" evidence="2">
    <location>
        <begin position="1"/>
        <end position="21"/>
    </location>
</feature>
<dbReference type="RefSeq" id="WP_236983202.1">
    <property type="nucleotide sequence ID" value="NZ_AP023086.1"/>
</dbReference>
<evidence type="ECO:0000256" key="1">
    <source>
        <dbReference type="SAM" id="MobiDB-lite"/>
    </source>
</evidence>
<reference evidence="3 4" key="1">
    <citation type="journal article" date="2022" name="IScience">
        <title>An ultrasensitive nanofiber-based assay for enzymatic hydrolysis and deep-sea microbial degradation of cellulose.</title>
        <authorList>
            <person name="Tsudome M."/>
            <person name="Tachioka M."/>
            <person name="Miyazaki M."/>
            <person name="Uchimura K."/>
            <person name="Tsuda M."/>
            <person name="Takaki Y."/>
            <person name="Deguchi S."/>
        </authorList>
    </citation>
    <scope>NUCLEOTIDE SEQUENCE [LARGE SCALE GENOMIC DNA]</scope>
    <source>
        <strain evidence="3 4">GE09</strain>
    </source>
</reference>
<dbReference type="KEGG" id="marq:MARGE09_P2890"/>
<evidence type="ECO:0000256" key="2">
    <source>
        <dbReference type="SAM" id="SignalP"/>
    </source>
</evidence>
<accession>A0AAN2BL40</accession>
<organism evidence="3 4">
    <name type="scientific">Marinagarivorans cellulosilyticus</name>
    <dbReference type="NCBI Taxonomy" id="2721545"/>
    <lineage>
        <taxon>Bacteria</taxon>
        <taxon>Pseudomonadati</taxon>
        <taxon>Pseudomonadota</taxon>
        <taxon>Gammaproteobacteria</taxon>
        <taxon>Cellvibrionales</taxon>
        <taxon>Cellvibrionaceae</taxon>
        <taxon>Marinagarivorans</taxon>
    </lineage>
</organism>
<gene>
    <name evidence="3" type="ORF">MARGE09_P2890</name>
</gene>
<proteinExistence type="predicted"/>
<protein>
    <recommendedName>
        <fullName evidence="5">Porin</fullName>
    </recommendedName>
</protein>
<name>A0AAN2BL40_9GAMM</name>
<evidence type="ECO:0008006" key="5">
    <source>
        <dbReference type="Google" id="ProtNLM"/>
    </source>
</evidence>
<dbReference type="Proteomes" id="UP001320119">
    <property type="component" value="Chromosome"/>
</dbReference>
<evidence type="ECO:0000313" key="3">
    <source>
        <dbReference type="EMBL" id="BCD98689.1"/>
    </source>
</evidence>
<evidence type="ECO:0000313" key="4">
    <source>
        <dbReference type="Proteomes" id="UP001320119"/>
    </source>
</evidence>
<dbReference type="SUPFAM" id="SSF56935">
    <property type="entry name" value="Porins"/>
    <property type="match status" value="1"/>
</dbReference>
<dbReference type="Gene3D" id="2.40.160.10">
    <property type="entry name" value="Porin"/>
    <property type="match status" value="1"/>
</dbReference>
<keyword evidence="4" id="KW-1185">Reference proteome</keyword>
<feature type="chain" id="PRO_5042908722" description="Porin" evidence="2">
    <location>
        <begin position="22"/>
        <end position="373"/>
    </location>
</feature>
<dbReference type="InterPro" id="IPR023614">
    <property type="entry name" value="Porin_dom_sf"/>
</dbReference>
<keyword evidence="2" id="KW-0732">Signal</keyword>